<protein>
    <submittedName>
        <fullName evidence="1">Uncharacterized protein</fullName>
    </submittedName>
</protein>
<evidence type="ECO:0000313" key="2">
    <source>
        <dbReference type="Proteomes" id="UP000467201"/>
    </source>
</evidence>
<reference evidence="1 2" key="1">
    <citation type="journal article" date="2019" name="Emerg. Microbes Infect.">
        <title>Comprehensive subspecies identification of 175 nontuberculous mycobacteria species based on 7547 genomic profiles.</title>
        <authorList>
            <person name="Matsumoto Y."/>
            <person name="Kinjo T."/>
            <person name="Motooka D."/>
            <person name="Nabeya D."/>
            <person name="Jung N."/>
            <person name="Uechi K."/>
            <person name="Horii T."/>
            <person name="Iida T."/>
            <person name="Fujita J."/>
            <person name="Nakamura S."/>
        </authorList>
    </citation>
    <scope>NUCLEOTIDE SEQUENCE [LARGE SCALE GENOMIC DNA]</scope>
    <source>
        <strain evidence="1 2">JCM 12405</strain>
    </source>
</reference>
<dbReference type="EMBL" id="AP022605">
    <property type="protein sequence ID" value="BBZ09305.1"/>
    <property type="molecule type" value="Genomic_DNA"/>
</dbReference>
<evidence type="ECO:0000313" key="1">
    <source>
        <dbReference type="EMBL" id="BBZ09305.1"/>
    </source>
</evidence>
<dbReference type="KEGG" id="mdr:MDOR_34740"/>
<dbReference type="AlphaFoldDB" id="A0A7I7VXW0"/>
<name>A0A7I7VXW0_9MYCO</name>
<sequence>MTPRPSFLTAGGLRAVLATIPGEAPILVPDADGGLAPVLQAALEEVEVLDTYATDPVAAERRAALTADHPELAADVRPPLTLFGGPVEALVLRTR</sequence>
<dbReference type="Proteomes" id="UP000467201">
    <property type="component" value="Chromosome"/>
</dbReference>
<proteinExistence type="predicted"/>
<gene>
    <name evidence="1" type="ORF">MDOR_34740</name>
</gene>
<organism evidence="1 2">
    <name type="scientific">Mycolicibacterium doricum</name>
    <dbReference type="NCBI Taxonomy" id="126673"/>
    <lineage>
        <taxon>Bacteria</taxon>
        <taxon>Bacillati</taxon>
        <taxon>Actinomycetota</taxon>
        <taxon>Actinomycetes</taxon>
        <taxon>Mycobacteriales</taxon>
        <taxon>Mycobacteriaceae</taxon>
        <taxon>Mycolicibacterium</taxon>
    </lineage>
</organism>
<accession>A0A7I7VXW0</accession>